<accession>A0A1A9WVB7</accession>
<dbReference type="Gene3D" id="2.30.30.140">
    <property type="match status" value="2"/>
</dbReference>
<keyword evidence="8" id="KW-0067">ATP-binding</keyword>
<evidence type="ECO:0000256" key="3">
    <source>
        <dbReference type="ARBA" id="ARBA00022737"/>
    </source>
</evidence>
<dbReference type="EnsemblMetazoa" id="GBRI033786-RA">
    <property type="protein sequence ID" value="GBRI033786-PA"/>
    <property type="gene ID" value="GBRI033786"/>
</dbReference>
<feature type="region of interest" description="Disordered" evidence="13">
    <location>
        <begin position="1501"/>
        <end position="1532"/>
    </location>
</feature>
<keyword evidence="7" id="KW-0347">Helicase</keyword>
<keyword evidence="10" id="KW-0943">RNA-mediated gene silencing</keyword>
<reference evidence="16" key="2">
    <citation type="submission" date="2020-05" db="UniProtKB">
        <authorList>
            <consortium name="EnsemblMetazoa"/>
        </authorList>
    </citation>
    <scope>IDENTIFICATION</scope>
    <source>
        <strain evidence="16">IAEA</strain>
    </source>
</reference>
<dbReference type="GO" id="GO:0051321">
    <property type="term" value="P:meiotic cell cycle"/>
    <property type="evidence" value="ECO:0007669"/>
    <property type="project" value="UniProtKB-KW"/>
</dbReference>
<keyword evidence="3" id="KW-0677">Repeat</keyword>
<keyword evidence="11" id="KW-0469">Meiosis</keyword>
<reference evidence="17" key="1">
    <citation type="submission" date="2014-03" db="EMBL/GenBank/DDBJ databases">
        <authorList>
            <person name="Aksoy S."/>
            <person name="Warren W."/>
            <person name="Wilson R.K."/>
        </authorList>
    </citation>
    <scope>NUCLEOTIDE SEQUENCE [LARGE SCALE GENOMIC DNA]</scope>
    <source>
        <strain evidence="17">IAEA</strain>
    </source>
</reference>
<dbReference type="Pfam" id="PF00270">
    <property type="entry name" value="DEAD"/>
    <property type="match status" value="1"/>
</dbReference>
<dbReference type="Gene3D" id="3.40.50.300">
    <property type="entry name" value="P-loop containing nucleotide triphosphate hydrolases"/>
    <property type="match status" value="2"/>
</dbReference>
<dbReference type="GO" id="GO:0016787">
    <property type="term" value="F:hydrolase activity"/>
    <property type="evidence" value="ECO:0007669"/>
    <property type="project" value="UniProtKB-KW"/>
</dbReference>
<dbReference type="CDD" id="cd20435">
    <property type="entry name" value="Tudor_TDRD12_rpt2"/>
    <property type="match status" value="1"/>
</dbReference>
<evidence type="ECO:0000256" key="9">
    <source>
        <dbReference type="ARBA" id="ARBA00022871"/>
    </source>
</evidence>
<dbReference type="InterPro" id="IPR027417">
    <property type="entry name" value="P-loop_NTPase"/>
</dbReference>
<evidence type="ECO:0000313" key="17">
    <source>
        <dbReference type="Proteomes" id="UP000091820"/>
    </source>
</evidence>
<proteinExistence type="predicted"/>
<organism evidence="16 17">
    <name type="scientific">Glossina brevipalpis</name>
    <dbReference type="NCBI Taxonomy" id="37001"/>
    <lineage>
        <taxon>Eukaryota</taxon>
        <taxon>Metazoa</taxon>
        <taxon>Ecdysozoa</taxon>
        <taxon>Arthropoda</taxon>
        <taxon>Hexapoda</taxon>
        <taxon>Insecta</taxon>
        <taxon>Pterygota</taxon>
        <taxon>Neoptera</taxon>
        <taxon>Endopterygota</taxon>
        <taxon>Diptera</taxon>
        <taxon>Brachycera</taxon>
        <taxon>Muscomorpha</taxon>
        <taxon>Hippoboscoidea</taxon>
        <taxon>Glossinidae</taxon>
        <taxon>Glossina</taxon>
    </lineage>
</organism>
<evidence type="ECO:0000256" key="4">
    <source>
        <dbReference type="ARBA" id="ARBA00022741"/>
    </source>
</evidence>
<protein>
    <recommendedName>
        <fullName evidence="1">RNA helicase</fullName>
        <ecNumber evidence="1">3.6.4.13</ecNumber>
    </recommendedName>
</protein>
<feature type="region of interest" description="Disordered" evidence="13">
    <location>
        <begin position="667"/>
        <end position="691"/>
    </location>
</feature>
<dbReference type="GO" id="GO:0007283">
    <property type="term" value="P:spermatogenesis"/>
    <property type="evidence" value="ECO:0007669"/>
    <property type="project" value="UniProtKB-KW"/>
</dbReference>
<evidence type="ECO:0000256" key="12">
    <source>
        <dbReference type="ARBA" id="ARBA00047984"/>
    </source>
</evidence>
<evidence type="ECO:0000256" key="6">
    <source>
        <dbReference type="ARBA" id="ARBA00022801"/>
    </source>
</evidence>
<sequence length="1532" mass="175994">MQKEAVVITHFINPHLFWYHKVEDFPELDDIQQQIQLIDKSKRGFNYHPQLKEKVAVNFLAWNKVIRAEVLCEAQWQKGFVVWALDYGFPFRTKTEHICRLPREMARHIDYIRCGGIANILPAENEYDIMESDFVMTLKDNWRQHACDILEKLFMNAKSITFVEQFVSTNNHHWGNLIVVNQKGKVLDAREHLLSVKFALENAERFRNINHKLKTISILQYQSNCGKLTARTNSKIKADKSHHCVVQNSTSTIDEFAKGKIEDSHVHNKSQNDLIDDVESVNDDVTLDDWKSLSPNENKELYIPITNYIGKAGTLAKIQVGRDDLKWPEDEHFKAKYEINSEENSSSDLYTTSVPTQQILKLGNKYVDAEEDRSQNASAFIYNIKPSISSKLDRVDRSMNFSREYKEIEESGVANSSSLQTIVSSSLDRNKKLGAKRHEELTVSAGSPSSLKYQKCEPLRHANCSSHNNESALFAVDDIQPLKNSKDKYSHGTHCRTHSITNEGKENVEQDFEKMRDEIISKASSLNITTNQHEALTKSHKIKCPKKVNGKDIKNNRASLCDNVTNNNKSAGGVKKSIDPLQDDSIKMHEKYDENNTPVAFLDDFIMRRKNAPLKQSPPLIIRKSLRNSQSDGASKFNKDINIPKQHKIKLSETEFESLNTTLDKTECQKQRDGGEGIPKTTLPNTSFSLRGQTGESLSVSGFNNNGMSSSFSNHRAILEHQAKVNSITHMKKKQTILNFEVKNELPVLAHSNAPLHILKTMNQAKFSPQIRKEMLSMGINQIYPIQKYAWTHLPRNNSLFIVSPSKSGKTWSYLPSLCNDTYFDMTDLKPTYGPVAIILVASAKHVEKVTAYCRRLMSGLKDDAHHEMIVPFYGLHNFQNTKIKLLNSCGMLITTAPSLLRLLNDIENNEYLFNGERLKRIIIDDMDLIMSYAQEDLQRALTSIFTLCQKTKAKTLTAQILATFRNWDVGIMKLIRLSNQPLLLIGDFLEATVYGGIEFLVKLSSSKMKKKEIIHRFLKKYNKIVRENNRTMIICNEDYEVEELITFLAEYDYLGIGYTSTTDETGRTLVHEWKHKMSSDIILVCTDAALLENQIRNVRNLLHYSMPTSWTEFDRRFSVLIESYDNLLINGDTFDKTLIPTTTTKSTKACSLILLDKDENLKLTRLIDFMRVHQQITHPNIRAMLDHSLIALENARVYKRVQLCSEILEFGDCIEPGCDKRHRITNFDVVTEEDNIPMNGEICIHILEVFSPTHYAARLLEYKPLDAKQWFEVRRSRSATAFIVELDLHYRDAKNIAQHWPPQIDDICIYKYRNTYKRARILDISNFPENVNIIQESLKLTIKLIDDGIVIKAVQCNEIFTCDEKFKEFPYQAIDIRLMNVMPLDNERVWDSMSTKHVRRWIKDDIKEDSNVVVHVNVNFAFASTIWINDLIVMKKLQTTIGVYGPLKNLKNSLIKHQLALLNTGDRKSIFNLVSTFMLKLAAASDKNIHDFENEEKNSENLCIYDEPKNEVENPNDSEFHDGNRKNSNSS</sequence>
<evidence type="ECO:0000259" key="15">
    <source>
        <dbReference type="Pfam" id="PF00567"/>
    </source>
</evidence>
<evidence type="ECO:0000256" key="13">
    <source>
        <dbReference type="SAM" id="MobiDB-lite"/>
    </source>
</evidence>
<dbReference type="InterPro" id="IPR011545">
    <property type="entry name" value="DEAD/DEAH_box_helicase_dom"/>
</dbReference>
<keyword evidence="6" id="KW-0378">Hydrolase</keyword>
<comment type="catalytic activity">
    <reaction evidence="12">
        <text>ATP + H2O = ADP + phosphate + H(+)</text>
        <dbReference type="Rhea" id="RHEA:13065"/>
        <dbReference type="ChEBI" id="CHEBI:15377"/>
        <dbReference type="ChEBI" id="CHEBI:15378"/>
        <dbReference type="ChEBI" id="CHEBI:30616"/>
        <dbReference type="ChEBI" id="CHEBI:43474"/>
        <dbReference type="ChEBI" id="CHEBI:456216"/>
        <dbReference type="EC" id="3.6.4.13"/>
    </reaction>
</comment>
<dbReference type="GO" id="GO:0003724">
    <property type="term" value="F:RNA helicase activity"/>
    <property type="evidence" value="ECO:0007669"/>
    <property type="project" value="UniProtKB-EC"/>
</dbReference>
<keyword evidence="2" id="KW-0217">Developmental protein</keyword>
<dbReference type="GO" id="GO:0042078">
    <property type="term" value="P:germ-line stem cell division"/>
    <property type="evidence" value="ECO:0007669"/>
    <property type="project" value="TreeGrafter"/>
</dbReference>
<dbReference type="InterPro" id="IPR035437">
    <property type="entry name" value="SNase_OB-fold_sf"/>
</dbReference>
<dbReference type="PANTHER" id="PTHR22655">
    <property type="entry name" value="ATP-DEPENDENT RNA HELICASE TDRD12-RELATED"/>
    <property type="match status" value="1"/>
</dbReference>
<keyword evidence="5" id="KW-0221">Differentiation</keyword>
<evidence type="ECO:0000256" key="7">
    <source>
        <dbReference type="ARBA" id="ARBA00022806"/>
    </source>
</evidence>
<evidence type="ECO:0000256" key="11">
    <source>
        <dbReference type="ARBA" id="ARBA00023254"/>
    </source>
</evidence>
<dbReference type="SUPFAM" id="SSF63748">
    <property type="entry name" value="Tudor/PWWP/MBT"/>
    <property type="match status" value="1"/>
</dbReference>
<dbReference type="GO" id="GO:0003676">
    <property type="term" value="F:nucleic acid binding"/>
    <property type="evidence" value="ECO:0007669"/>
    <property type="project" value="InterPro"/>
</dbReference>
<feature type="compositionally biased region" description="Basic and acidic residues" evidence="13">
    <location>
        <begin position="1507"/>
        <end position="1526"/>
    </location>
</feature>
<dbReference type="Pfam" id="PF00567">
    <property type="entry name" value="TUDOR"/>
    <property type="match status" value="1"/>
</dbReference>
<evidence type="ECO:0000256" key="1">
    <source>
        <dbReference type="ARBA" id="ARBA00012552"/>
    </source>
</evidence>
<dbReference type="SUPFAM" id="SSF52540">
    <property type="entry name" value="P-loop containing nucleoside triphosphate hydrolases"/>
    <property type="match status" value="1"/>
</dbReference>
<feature type="domain" description="Tudor" evidence="15">
    <location>
        <begin position="2"/>
        <end position="107"/>
    </location>
</feature>
<feature type="compositionally biased region" description="Polar residues" evidence="13">
    <location>
        <begin position="682"/>
        <end position="691"/>
    </location>
</feature>
<dbReference type="InterPro" id="IPR002999">
    <property type="entry name" value="Tudor"/>
</dbReference>
<dbReference type="GO" id="GO:0031047">
    <property type="term" value="P:regulatory ncRNA-mediated gene silencing"/>
    <property type="evidence" value="ECO:0007669"/>
    <property type="project" value="UniProtKB-KW"/>
</dbReference>
<name>A0A1A9WVB7_9MUSC</name>
<evidence type="ECO:0000256" key="10">
    <source>
        <dbReference type="ARBA" id="ARBA00023158"/>
    </source>
</evidence>
<dbReference type="VEuPathDB" id="VectorBase:GBRI033786"/>
<evidence type="ECO:0000256" key="5">
    <source>
        <dbReference type="ARBA" id="ARBA00022782"/>
    </source>
</evidence>
<keyword evidence="4" id="KW-0547">Nucleotide-binding</keyword>
<dbReference type="Gene3D" id="2.40.50.90">
    <property type="match status" value="1"/>
</dbReference>
<evidence type="ECO:0000256" key="2">
    <source>
        <dbReference type="ARBA" id="ARBA00022473"/>
    </source>
</evidence>
<dbReference type="Proteomes" id="UP000091820">
    <property type="component" value="Unassembled WGS sequence"/>
</dbReference>
<dbReference type="GO" id="GO:0005524">
    <property type="term" value="F:ATP binding"/>
    <property type="evidence" value="ECO:0007669"/>
    <property type="project" value="UniProtKB-KW"/>
</dbReference>
<evidence type="ECO:0000313" key="16">
    <source>
        <dbReference type="EnsemblMetazoa" id="GBRI033786-PA"/>
    </source>
</evidence>
<evidence type="ECO:0000256" key="8">
    <source>
        <dbReference type="ARBA" id="ARBA00022840"/>
    </source>
</evidence>
<dbReference type="EC" id="3.6.4.13" evidence="1"/>
<evidence type="ECO:0000259" key="14">
    <source>
        <dbReference type="Pfam" id="PF00270"/>
    </source>
</evidence>
<feature type="domain" description="DEAD/DEAH-box helicase" evidence="14">
    <location>
        <begin position="784"/>
        <end position="949"/>
    </location>
</feature>
<dbReference type="PANTHER" id="PTHR22655:SF2">
    <property type="entry name" value="ATP-DEPENDENT RNA HELICASE TDRD12-RELATED"/>
    <property type="match status" value="1"/>
</dbReference>
<dbReference type="STRING" id="37001.A0A1A9WVB7"/>
<keyword evidence="9" id="KW-0744">Spermatogenesis</keyword>
<dbReference type="GO" id="GO:0005737">
    <property type="term" value="C:cytoplasm"/>
    <property type="evidence" value="ECO:0007669"/>
    <property type="project" value="UniProtKB-ARBA"/>
</dbReference>
<keyword evidence="17" id="KW-1185">Reference proteome</keyword>